<dbReference type="PANTHER" id="PTHR28617">
    <property type="entry name" value="CILIA- AND FLAGELLA-ASSOCIATED PROTEIN 77"/>
    <property type="match status" value="1"/>
</dbReference>
<dbReference type="OrthoDB" id="532484at2759"/>
<organism evidence="1 2">
    <name type="scientific">Chloropicon primus</name>
    <dbReference type="NCBI Taxonomy" id="1764295"/>
    <lineage>
        <taxon>Eukaryota</taxon>
        <taxon>Viridiplantae</taxon>
        <taxon>Chlorophyta</taxon>
        <taxon>Chloropicophyceae</taxon>
        <taxon>Chloropicales</taxon>
        <taxon>Chloropicaceae</taxon>
        <taxon>Chloropicon</taxon>
    </lineage>
</organism>
<keyword evidence="2" id="KW-1185">Reference proteome</keyword>
<dbReference type="PANTHER" id="PTHR28617:SF1">
    <property type="entry name" value="CILIA- AND FLAGELLA-ASSOCIATED PROTEIN 77"/>
    <property type="match status" value="1"/>
</dbReference>
<dbReference type="AlphaFoldDB" id="A0A5B8MJ02"/>
<gene>
    <name evidence="1" type="ORF">A3770_04p31260</name>
</gene>
<evidence type="ECO:0000313" key="2">
    <source>
        <dbReference type="Proteomes" id="UP000316726"/>
    </source>
</evidence>
<accession>A0A5B8MJ02</accession>
<protein>
    <submittedName>
        <fullName evidence="1">Uncharacterized protein</fullName>
    </submittedName>
</protein>
<dbReference type="Proteomes" id="UP000316726">
    <property type="component" value="Chromosome 4"/>
</dbReference>
<sequence>MAALDDQLRCGVVRNSMEQNVLLTKSKLGKARPFFARNVGDVSEKHAFGVSKPQDPEGAREVSGLWKEHEKNPDAKPGPNYVAMNKQATLSGLTKSNQQLDFRLEHPIELRTGIQTSKHNETPVTIPSDTNPYFVYGRASSNRPLEETRLTGEAPDMRDLLQGSFMWDWVKMNTKREAEFHLKAAKIAPTPTAAALGHAMGGKLVIDKQKASSSKTKQWKMSKFAKVQSRVQG</sequence>
<dbReference type="EMBL" id="CP031037">
    <property type="protein sequence ID" value="QDZ20608.1"/>
    <property type="molecule type" value="Genomic_DNA"/>
</dbReference>
<dbReference type="InterPro" id="IPR029147">
    <property type="entry name" value="CFAP77"/>
</dbReference>
<dbReference type="Pfam" id="PF14825">
    <property type="entry name" value="CFAP77"/>
    <property type="match status" value="1"/>
</dbReference>
<evidence type="ECO:0000313" key="1">
    <source>
        <dbReference type="EMBL" id="QDZ20608.1"/>
    </source>
</evidence>
<reference evidence="1 2" key="1">
    <citation type="submission" date="2018-07" db="EMBL/GenBank/DDBJ databases">
        <title>The complete nuclear genome of the prasinophyte Chloropicon primus (CCMP1205).</title>
        <authorList>
            <person name="Pombert J.-F."/>
            <person name="Otis C."/>
            <person name="Turmel M."/>
            <person name="Lemieux C."/>
        </authorList>
    </citation>
    <scope>NUCLEOTIDE SEQUENCE [LARGE SCALE GENOMIC DNA]</scope>
    <source>
        <strain evidence="1 2">CCMP1205</strain>
    </source>
</reference>
<name>A0A5B8MJ02_9CHLO</name>
<proteinExistence type="predicted"/>